<dbReference type="EMBL" id="VUOL01000003">
    <property type="protein sequence ID" value="KAA2231934.1"/>
    <property type="molecule type" value="Genomic_DNA"/>
</dbReference>
<dbReference type="RefSeq" id="WP_032863713.1">
    <property type="nucleotide sequence ID" value="NZ_BMNU01000004.1"/>
</dbReference>
<keyword evidence="1" id="KW-0472">Membrane</keyword>
<organism evidence="2 5">
    <name type="scientific">Pseudomonas brenneri</name>
    <dbReference type="NCBI Taxonomy" id="129817"/>
    <lineage>
        <taxon>Bacteria</taxon>
        <taxon>Pseudomonadati</taxon>
        <taxon>Pseudomonadota</taxon>
        <taxon>Gammaproteobacteria</taxon>
        <taxon>Pseudomonadales</taxon>
        <taxon>Pseudomonadaceae</taxon>
        <taxon>Pseudomonas</taxon>
    </lineage>
</organism>
<accession>A0A5B2UZ67</accession>
<keyword evidence="1" id="KW-0812">Transmembrane</keyword>
<dbReference type="EMBL" id="LT629800">
    <property type="protein sequence ID" value="SDU87858.1"/>
    <property type="molecule type" value="Genomic_DNA"/>
</dbReference>
<keyword evidence="4" id="KW-1185">Reference proteome</keyword>
<dbReference type="OrthoDB" id="7004700at2"/>
<dbReference type="Proteomes" id="UP000325296">
    <property type="component" value="Unassembled WGS sequence"/>
</dbReference>
<evidence type="ECO:0000256" key="1">
    <source>
        <dbReference type="SAM" id="Phobius"/>
    </source>
</evidence>
<reference evidence="3 4" key="1">
    <citation type="submission" date="2016-10" db="EMBL/GenBank/DDBJ databases">
        <authorList>
            <person name="Varghese N."/>
            <person name="Submissions S."/>
        </authorList>
    </citation>
    <scope>NUCLEOTIDE SEQUENCE [LARGE SCALE GENOMIC DNA]</scope>
    <source>
        <strain evidence="3 4">BS2771</strain>
    </source>
</reference>
<dbReference type="AlphaFoldDB" id="A0A5B2UZ67"/>
<feature type="transmembrane region" description="Helical" evidence="1">
    <location>
        <begin position="6"/>
        <end position="25"/>
    </location>
</feature>
<feature type="transmembrane region" description="Helical" evidence="1">
    <location>
        <begin position="99"/>
        <end position="117"/>
    </location>
</feature>
<evidence type="ECO:0000313" key="3">
    <source>
        <dbReference type="EMBL" id="SDU87858.1"/>
    </source>
</evidence>
<dbReference type="Proteomes" id="UP000199620">
    <property type="component" value="Chromosome I"/>
</dbReference>
<gene>
    <name evidence="2" type="ORF">F1720_07685</name>
    <name evidence="3" type="ORF">SAMN04490181_0919</name>
</gene>
<evidence type="ECO:0000313" key="4">
    <source>
        <dbReference type="Proteomes" id="UP000199620"/>
    </source>
</evidence>
<evidence type="ECO:0000313" key="2">
    <source>
        <dbReference type="EMBL" id="KAA2231934.1"/>
    </source>
</evidence>
<proteinExistence type="predicted"/>
<reference evidence="2 5" key="2">
    <citation type="submission" date="2019-09" db="EMBL/GenBank/DDBJ databases">
        <title>Draft genome sequence of Pseudomonas brenneri CCUG 51514(T).</title>
        <authorList>
            <person name="Tunovic T."/>
            <person name="Pineiro-Iglesias B."/>
            <person name="Unosson C."/>
            <person name="Inganas E."/>
            <person name="Ohlen M."/>
            <person name="Cardew S."/>
            <person name="Jensie-Markopoulos S."/>
            <person name="Salva-Serra F."/>
            <person name="Jaen-Luchoro D."/>
            <person name="Svensson-Stadler L."/>
            <person name="Chun J."/>
            <person name="Moore E."/>
        </authorList>
    </citation>
    <scope>NUCLEOTIDE SEQUENCE [LARGE SCALE GENOMIC DNA]</scope>
    <source>
        <strain evidence="2 5">CCUG 51514</strain>
    </source>
</reference>
<name>A0A5B2UZ67_9PSED</name>
<keyword evidence="1" id="KW-1133">Transmembrane helix</keyword>
<sequence>MSLYTLILIALALGMFVSLGLLLYAEYKKLDEIESYFSENEAVQGNKRFWGRNTRIDRTMRMSILIGFFMQPKTHMKSNEVSREELGSVPLALKRWATWPFYFSAIYFVALTAWVIWRKW</sequence>
<protein>
    <submittedName>
        <fullName evidence="2">Uncharacterized protein</fullName>
    </submittedName>
</protein>
<evidence type="ECO:0000313" key="5">
    <source>
        <dbReference type="Proteomes" id="UP000325296"/>
    </source>
</evidence>